<dbReference type="Pfam" id="PF13561">
    <property type="entry name" value="adh_short_C2"/>
    <property type="match status" value="1"/>
</dbReference>
<dbReference type="SUPFAM" id="SSF51735">
    <property type="entry name" value="NAD(P)-binding Rossmann-fold domains"/>
    <property type="match status" value="1"/>
</dbReference>
<dbReference type="PANTHER" id="PTHR43639">
    <property type="entry name" value="OXIDOREDUCTASE, SHORT-CHAIN DEHYDROGENASE/REDUCTASE FAMILY (AFU_ORTHOLOGUE AFUA_5G02870)"/>
    <property type="match status" value="1"/>
</dbReference>
<proteinExistence type="inferred from homology"/>
<dbReference type="Gene3D" id="3.40.50.720">
    <property type="entry name" value="NAD(P)-binding Rossmann-like Domain"/>
    <property type="match status" value="1"/>
</dbReference>
<dbReference type="InterPro" id="IPR036291">
    <property type="entry name" value="NAD(P)-bd_dom_sf"/>
</dbReference>
<dbReference type="PANTHER" id="PTHR43639:SF1">
    <property type="entry name" value="SHORT-CHAIN DEHYDROGENASE_REDUCTASE FAMILY PROTEIN"/>
    <property type="match status" value="1"/>
</dbReference>
<dbReference type="RefSeq" id="WP_006015384.1">
    <property type="nucleotide sequence ID" value="NZ_AUAV01000023.1"/>
</dbReference>
<dbReference type="FunFam" id="3.40.50.720:FF:000084">
    <property type="entry name" value="Short-chain dehydrogenase reductase"/>
    <property type="match status" value="1"/>
</dbReference>
<evidence type="ECO:0000313" key="4">
    <source>
        <dbReference type="Proteomes" id="UP000006251"/>
    </source>
</evidence>
<comment type="caution">
    <text evidence="3">The sequence shown here is derived from an EMBL/GenBank/DDBJ whole genome shotgun (WGS) entry which is preliminary data.</text>
</comment>
<evidence type="ECO:0000313" key="3">
    <source>
        <dbReference type="EMBL" id="GAC30782.1"/>
    </source>
</evidence>
<dbReference type="EMBL" id="BAEQ01000066">
    <property type="protein sequence ID" value="GAC30782.1"/>
    <property type="molecule type" value="Genomic_DNA"/>
</dbReference>
<name>K6ZKC5_9ALTE</name>
<dbReference type="STRING" id="1121922.GCA_000428905_03510"/>
<organism evidence="3 4">
    <name type="scientific">Brumicola pallidula DSM 14239 = ACAM 615</name>
    <dbReference type="NCBI Taxonomy" id="1121922"/>
    <lineage>
        <taxon>Bacteria</taxon>
        <taxon>Pseudomonadati</taxon>
        <taxon>Pseudomonadota</taxon>
        <taxon>Gammaproteobacteria</taxon>
        <taxon>Alteromonadales</taxon>
        <taxon>Alteromonadaceae</taxon>
        <taxon>Brumicola</taxon>
    </lineage>
</organism>
<dbReference type="InterPro" id="IPR002347">
    <property type="entry name" value="SDR_fam"/>
</dbReference>
<reference evidence="4" key="1">
    <citation type="journal article" date="2014" name="Environ. Microbiol.">
        <title>Comparative genomics of the marine bacterial genus Glaciecola reveals the high degree of genomic diversity and genomic characteristic for cold adaptation.</title>
        <authorList>
            <person name="Qin Q.L."/>
            <person name="Xie B.B."/>
            <person name="Yu Y."/>
            <person name="Shu Y.L."/>
            <person name="Rong J.C."/>
            <person name="Zhang Y.J."/>
            <person name="Zhao D.L."/>
            <person name="Chen X.L."/>
            <person name="Zhang X.Y."/>
            <person name="Chen B."/>
            <person name="Zhou B.C."/>
            <person name="Zhang Y.Z."/>
        </authorList>
    </citation>
    <scope>NUCLEOTIDE SEQUENCE [LARGE SCALE GENOMIC DNA]</scope>
    <source>
        <strain evidence="4">ACAM 615</strain>
    </source>
</reference>
<comment type="similarity">
    <text evidence="1">Belongs to the short-chain dehydrogenases/reductases (SDR) family.</text>
</comment>
<accession>K6ZKC5</accession>
<keyword evidence="4" id="KW-1185">Reference proteome</keyword>
<dbReference type="GO" id="GO:0016491">
    <property type="term" value="F:oxidoreductase activity"/>
    <property type="evidence" value="ECO:0007669"/>
    <property type="project" value="UniProtKB-KW"/>
</dbReference>
<dbReference type="InterPro" id="IPR020904">
    <property type="entry name" value="Sc_DH/Rdtase_CS"/>
</dbReference>
<dbReference type="Proteomes" id="UP000006251">
    <property type="component" value="Unassembled WGS sequence"/>
</dbReference>
<dbReference type="CDD" id="cd05233">
    <property type="entry name" value="SDR_c"/>
    <property type="match status" value="1"/>
</dbReference>
<evidence type="ECO:0000256" key="2">
    <source>
        <dbReference type="ARBA" id="ARBA00023002"/>
    </source>
</evidence>
<dbReference type="PROSITE" id="PS00061">
    <property type="entry name" value="ADH_SHORT"/>
    <property type="match status" value="1"/>
</dbReference>
<keyword evidence="2" id="KW-0560">Oxidoreductase</keyword>
<evidence type="ECO:0000256" key="1">
    <source>
        <dbReference type="ARBA" id="ARBA00006484"/>
    </source>
</evidence>
<gene>
    <name evidence="3" type="primary">fabG3</name>
    <name evidence="3" type="ORF">GPAL_3942</name>
</gene>
<dbReference type="PRINTS" id="PR00081">
    <property type="entry name" value="GDHRDH"/>
</dbReference>
<dbReference type="PRINTS" id="PR00080">
    <property type="entry name" value="SDRFAMILY"/>
</dbReference>
<dbReference type="AlphaFoldDB" id="K6ZKC5"/>
<sequence length="261" mass="28118">MTDSIDKNATQYSSLIGKVVFITGGATGIGAAMVKAFVGQKAKVAFIDIDEQASATLITGIESKNDGAQLWYRKVDVTDPKTLQLAILEASKALGSLDVLVNNVGNDARQDVENISAYDWHKCMQVNLDPAFFASQAAFKIMREHASGSIINFSSINALIGPQQMTGYVTAKAGLMGMTKSLSRDFGGDNIRVNAILPGWVATDRQLASWLTEEEEQKWTDAMALKKRIKPHDVANLALFLASDNSSMITGQAINIDGGRT</sequence>
<protein>
    <submittedName>
        <fullName evidence="3">3-alpha-(Or 20-beta)-hydroxysteroid dehydrogenase</fullName>
    </submittedName>
</protein>